<comment type="caution">
    <text evidence="1">The sequence shown here is derived from an EMBL/GenBank/DDBJ whole genome shotgun (WGS) entry which is preliminary data.</text>
</comment>
<proteinExistence type="predicted"/>
<reference evidence="1" key="1">
    <citation type="journal article" date="2015" name="Nature">
        <title>Complex archaea that bridge the gap between prokaryotes and eukaryotes.</title>
        <authorList>
            <person name="Spang A."/>
            <person name="Saw J.H."/>
            <person name="Jorgensen S.L."/>
            <person name="Zaremba-Niedzwiedzka K."/>
            <person name="Martijn J."/>
            <person name="Lind A.E."/>
            <person name="van Eijk R."/>
            <person name="Schleper C."/>
            <person name="Guy L."/>
            <person name="Ettema T.J."/>
        </authorList>
    </citation>
    <scope>NUCLEOTIDE SEQUENCE</scope>
</reference>
<evidence type="ECO:0000313" key="1">
    <source>
        <dbReference type="EMBL" id="KKL20691.1"/>
    </source>
</evidence>
<dbReference type="AlphaFoldDB" id="A0A0F9DSQ0"/>
<sequence length="90" mass="10255">MPDKDCSKKYILLAGENYYPHGWDDFRGTFDSIDEAKAWFGENATEISSGYISNWCQIIDRESLEVVAAFDQGHDGDYRNPGPMRDAIGW</sequence>
<organism evidence="1">
    <name type="scientific">marine sediment metagenome</name>
    <dbReference type="NCBI Taxonomy" id="412755"/>
    <lineage>
        <taxon>unclassified sequences</taxon>
        <taxon>metagenomes</taxon>
        <taxon>ecological metagenomes</taxon>
    </lineage>
</organism>
<accession>A0A0F9DSQ0</accession>
<gene>
    <name evidence="1" type="ORF">LCGC14_2452960</name>
</gene>
<name>A0A0F9DSQ0_9ZZZZ</name>
<dbReference type="EMBL" id="LAZR01038002">
    <property type="protein sequence ID" value="KKL20691.1"/>
    <property type="molecule type" value="Genomic_DNA"/>
</dbReference>
<protein>
    <submittedName>
        <fullName evidence="1">Uncharacterized protein</fullName>
    </submittedName>
</protein>